<accession>E5Y6C3</accession>
<dbReference type="STRING" id="563192.HMPREF0179_01736"/>
<dbReference type="RefSeq" id="WP_005027252.1">
    <property type="nucleotide sequence ID" value="NZ_KE150240.1"/>
</dbReference>
<sequence length="1114" mass="114004">MIPTVNVTVAVHEQDGSPVRDALVLAKLTAVERYNGYVVADEYTGRTDERGRAVVAVFPNELGSEGSEYRFRIVTPAGKTFSVYATVPNSDCNLHQICELEPSERRGAGQVVSTEMAGYVTQAETARDKSQEAANRAQAAAVQVDVSAQTATAAASQALSNANAAKRAAEDATGLVQRTETAVAGFESEVIGRVEAETQRLGGEASTAVSTAKDQAMTALDAHMEQKTEGLDLHAADLKAALTASLGTREEEAIGAVRIERDAALVVLREEGAQFREDLNTLAERSEDAAKRAACSAAITVKAASDVDEALTDTAIDLLAPQVVAEAVRQATEIALDSANTATVEAEKSRQSAATACACADESAASAQGAADSAAAAETSAGAAADSASVAAASEAVATAKAGEASTSATAAKASENAAKASEQTATEAANTATMKAGEASVSAAAADVSETNAASSATAAADSANVASAAQTAAEAACEETKKVAVLPATTTSRGSVMPDGLTISVTADGVITVKDVAIGGDLGDLASARGQVGDARQLADLDFNMLTVPGFYRTTGNPKNGPIGISGASIGSLFVSGMQGNGNRLFQIMVSGNGIYWRTSISGGTTWEIWNQVLTGNKIGDGIRNTNGIISVPEMQGATSAQAGVSGLVPPPLAADAGKVLGSDGTWSFPKDVAIGGDLEDLASARGIFDTLTKGSVDCNTLTEQGVYAVSLAGTVNGPGFLAKLVVFNGKGSAFTNQMALASGVTSSGSVRVAYRAKNSEDIWSPWSEGILSGRIGDGITVNNGIISAPEYEGATASTAGTSGLVPPAAAGQHESFLTGGGEYKPALSTGGGVLSGSIQINDLENAIGAAPSTSTERGLFLADKNSVVMGGFDVIQRASDNAKYTQFYSKNSRGDITSLAAVTYEDGTRELVADSPLQINDIQIKQVVDGGRRVIVLSGARGNQGHSFRFSPDTGEAYMDGRVIHAKADTAGYADTAGSAPANGGTAWAANRLRREGGVDTIWWWSGQGGQPGWLWGGNDGVNMYVYNPANFSVNYANSCNYANGAEYANNAGSVVGTPNINVNNNGFNTLPPGGTWRLIQSDGSGFLQIKGEYAGGTYVGYSKFMYIRIA</sequence>
<evidence type="ECO:0000313" key="2">
    <source>
        <dbReference type="Proteomes" id="UP000006034"/>
    </source>
</evidence>
<dbReference type="AlphaFoldDB" id="E5Y6C3"/>
<dbReference type="CDD" id="cd19958">
    <property type="entry name" value="pyocin_knob"/>
    <property type="match status" value="2"/>
</dbReference>
<dbReference type="GeneID" id="78087696"/>
<evidence type="ECO:0000313" key="1">
    <source>
        <dbReference type="EMBL" id="EFV44395.1"/>
    </source>
</evidence>
<dbReference type="Proteomes" id="UP000006034">
    <property type="component" value="Unassembled WGS sequence"/>
</dbReference>
<comment type="caution">
    <text evidence="1">The sequence shown here is derived from an EMBL/GenBank/DDBJ whole genome shotgun (WGS) entry which is preliminary data.</text>
</comment>
<gene>
    <name evidence="1" type="ORF">HMPREF0179_01736</name>
</gene>
<dbReference type="EMBL" id="ADCP02000003">
    <property type="protein sequence ID" value="EFV44395.1"/>
    <property type="molecule type" value="Genomic_DNA"/>
</dbReference>
<proteinExistence type="predicted"/>
<protein>
    <submittedName>
        <fullName evidence="1">Uncharacterized protein</fullName>
    </submittedName>
</protein>
<reference evidence="1 2" key="1">
    <citation type="submission" date="2010-10" db="EMBL/GenBank/DDBJ databases">
        <authorList>
            <consortium name="The Broad Institute Genome Sequencing Platform"/>
            <person name="Ward D."/>
            <person name="Earl A."/>
            <person name="Feldgarden M."/>
            <person name="Young S.K."/>
            <person name="Gargeya S."/>
            <person name="Zeng Q."/>
            <person name="Alvarado L."/>
            <person name="Berlin A."/>
            <person name="Bochicchio J."/>
            <person name="Chapman S.B."/>
            <person name="Chen Z."/>
            <person name="Freedman E."/>
            <person name="Gellesch M."/>
            <person name="Goldberg J."/>
            <person name="Griggs A."/>
            <person name="Gujja S."/>
            <person name="Heilman E."/>
            <person name="Heiman D."/>
            <person name="Howarth C."/>
            <person name="Mehta T."/>
            <person name="Neiman D."/>
            <person name="Pearson M."/>
            <person name="Roberts A."/>
            <person name="Saif S."/>
            <person name="Shea T."/>
            <person name="Shenoy N."/>
            <person name="Sisk P."/>
            <person name="Stolte C."/>
            <person name="Sykes S."/>
            <person name="White J."/>
            <person name="Yandava C."/>
            <person name="Allen-Vercoe E."/>
            <person name="Sibley C."/>
            <person name="Ambrose C.E."/>
            <person name="Strauss J."/>
            <person name="Daigneault M."/>
            <person name="Haas B."/>
            <person name="Nusbaum C."/>
            <person name="Birren B."/>
        </authorList>
    </citation>
    <scope>NUCLEOTIDE SEQUENCE [LARGE SCALE GENOMIC DNA]</scope>
    <source>
        <strain evidence="1 2">3_1_6</strain>
    </source>
</reference>
<reference evidence="1 2" key="2">
    <citation type="submission" date="2013-04" db="EMBL/GenBank/DDBJ databases">
        <title>The Genome Sequence of Bilophila wadsworthia 3_1_6.</title>
        <authorList>
            <consortium name="The Broad Institute Genomics Platform"/>
            <person name="Earl A."/>
            <person name="Ward D."/>
            <person name="Feldgarden M."/>
            <person name="Gevers D."/>
            <person name="Sibley C."/>
            <person name="Strauss J."/>
            <person name="Allen-Vercoe E."/>
            <person name="Walker B."/>
            <person name="Young S."/>
            <person name="Zeng Q."/>
            <person name="Gargeya S."/>
            <person name="Fitzgerald M."/>
            <person name="Haas B."/>
            <person name="Abouelleil A."/>
            <person name="Allen A.W."/>
            <person name="Alvarado L."/>
            <person name="Arachchi H.M."/>
            <person name="Berlin A.M."/>
            <person name="Chapman S.B."/>
            <person name="Gainer-Dewar J."/>
            <person name="Goldberg J."/>
            <person name="Griggs A."/>
            <person name="Gujja S."/>
            <person name="Hansen M."/>
            <person name="Howarth C."/>
            <person name="Imamovic A."/>
            <person name="Ireland A."/>
            <person name="Larimer J."/>
            <person name="McCowan C."/>
            <person name="Murphy C."/>
            <person name="Pearson M."/>
            <person name="Poon T.W."/>
            <person name="Priest M."/>
            <person name="Roberts A."/>
            <person name="Saif S."/>
            <person name="Shea T."/>
            <person name="Sisk P."/>
            <person name="Sykes S."/>
            <person name="Wortman J."/>
            <person name="Nusbaum C."/>
            <person name="Birren B."/>
        </authorList>
    </citation>
    <scope>NUCLEOTIDE SEQUENCE [LARGE SCALE GENOMIC DNA]</scope>
    <source>
        <strain evidence="1 2">3_1_6</strain>
    </source>
</reference>
<dbReference type="eggNOG" id="COG5563">
    <property type="taxonomic scope" value="Bacteria"/>
</dbReference>
<dbReference type="HOGENOM" id="CLU_281282_0_0_7"/>
<keyword evidence="2" id="KW-1185">Reference proteome</keyword>
<name>E5Y6C3_BILW3</name>
<dbReference type="OrthoDB" id="5461421at2"/>
<organism evidence="1 2">
    <name type="scientific">Bilophila wadsworthia (strain 3_1_6)</name>
    <dbReference type="NCBI Taxonomy" id="563192"/>
    <lineage>
        <taxon>Bacteria</taxon>
        <taxon>Pseudomonadati</taxon>
        <taxon>Thermodesulfobacteriota</taxon>
        <taxon>Desulfovibrionia</taxon>
        <taxon>Desulfovibrionales</taxon>
        <taxon>Desulfovibrionaceae</taxon>
        <taxon>Bilophila</taxon>
    </lineage>
</organism>